<dbReference type="InterPro" id="IPR000182">
    <property type="entry name" value="GNAT_dom"/>
</dbReference>
<evidence type="ECO:0000256" key="2">
    <source>
        <dbReference type="ARBA" id="ARBA00023315"/>
    </source>
</evidence>
<sequence length="173" mass="19737">MKVEYENLRSQPEKEPMDALLREYYDLMVSRIATMGGKAPAGGRKAIEEFWREIDQFLPPNGRLFLARSEDGDLLGCGSLKSVGSEKGELKRLFVRPSARGLGIGRELVELRIGAAKEMGLKTLLVDTLRNNVEMRSLYEKLGFEEIDVYPESSSYNLVPELQQYFRFYSMDL</sequence>
<name>A0ABV3RMU9_9RHOB</name>
<evidence type="ECO:0000313" key="4">
    <source>
        <dbReference type="EMBL" id="MEW9920305.1"/>
    </source>
</evidence>
<evidence type="ECO:0000256" key="1">
    <source>
        <dbReference type="ARBA" id="ARBA00022679"/>
    </source>
</evidence>
<dbReference type="CDD" id="cd04301">
    <property type="entry name" value="NAT_SF"/>
    <property type="match status" value="1"/>
</dbReference>
<keyword evidence="1" id="KW-0808">Transferase</keyword>
<comment type="caution">
    <text evidence="4">The sequence shown here is derived from an EMBL/GenBank/DDBJ whole genome shotgun (WGS) entry which is preliminary data.</text>
</comment>
<dbReference type="PANTHER" id="PTHR43877">
    <property type="entry name" value="AMINOALKYLPHOSPHONATE N-ACETYLTRANSFERASE-RELATED-RELATED"/>
    <property type="match status" value="1"/>
</dbReference>
<organism evidence="4 5">
    <name type="scientific">Sulfitobacter sediminis</name>
    <dbReference type="NCBI Taxonomy" id="3234186"/>
    <lineage>
        <taxon>Bacteria</taxon>
        <taxon>Pseudomonadati</taxon>
        <taxon>Pseudomonadota</taxon>
        <taxon>Alphaproteobacteria</taxon>
        <taxon>Rhodobacterales</taxon>
        <taxon>Roseobacteraceae</taxon>
        <taxon>Sulfitobacter</taxon>
    </lineage>
</organism>
<dbReference type="Proteomes" id="UP001556098">
    <property type="component" value="Unassembled WGS sequence"/>
</dbReference>
<dbReference type="RefSeq" id="WP_367878006.1">
    <property type="nucleotide sequence ID" value="NZ_JBFNXX010000007.1"/>
</dbReference>
<dbReference type="EMBL" id="JBFNXX010000007">
    <property type="protein sequence ID" value="MEW9920305.1"/>
    <property type="molecule type" value="Genomic_DNA"/>
</dbReference>
<gene>
    <name evidence="4" type="ORF">AB2B41_11850</name>
</gene>
<dbReference type="InterPro" id="IPR016181">
    <property type="entry name" value="Acyl_CoA_acyltransferase"/>
</dbReference>
<dbReference type="SUPFAM" id="SSF55729">
    <property type="entry name" value="Acyl-CoA N-acyltransferases (Nat)"/>
    <property type="match status" value="1"/>
</dbReference>
<reference evidence="4 5" key="1">
    <citation type="submission" date="2024-07" db="EMBL/GenBank/DDBJ databases">
        <title>Marimonas sp.nov., isolated from tidal-flat sediment.</title>
        <authorList>
            <person name="Jayan J.N."/>
            <person name="Lee S.S."/>
        </authorList>
    </citation>
    <scope>NUCLEOTIDE SEQUENCE [LARGE SCALE GENOMIC DNA]</scope>
    <source>
        <strain evidence="4 5">MJW-29</strain>
    </source>
</reference>
<dbReference type="PANTHER" id="PTHR43877:SF2">
    <property type="entry name" value="AMINOALKYLPHOSPHONATE N-ACETYLTRANSFERASE-RELATED"/>
    <property type="match status" value="1"/>
</dbReference>
<evidence type="ECO:0000313" key="5">
    <source>
        <dbReference type="Proteomes" id="UP001556098"/>
    </source>
</evidence>
<proteinExistence type="predicted"/>
<dbReference type="Gene3D" id="3.40.630.30">
    <property type="match status" value="1"/>
</dbReference>
<protein>
    <submittedName>
        <fullName evidence="4">GNAT family N-acetyltransferase</fullName>
    </submittedName>
</protein>
<accession>A0ABV3RMU9</accession>
<dbReference type="InterPro" id="IPR050832">
    <property type="entry name" value="Bact_Acetyltransf"/>
</dbReference>
<dbReference type="Pfam" id="PF00583">
    <property type="entry name" value="Acetyltransf_1"/>
    <property type="match status" value="1"/>
</dbReference>
<evidence type="ECO:0000259" key="3">
    <source>
        <dbReference type="PROSITE" id="PS51186"/>
    </source>
</evidence>
<keyword evidence="5" id="KW-1185">Reference proteome</keyword>
<keyword evidence="2" id="KW-0012">Acyltransferase</keyword>
<feature type="domain" description="N-acetyltransferase" evidence="3">
    <location>
        <begin position="3"/>
        <end position="173"/>
    </location>
</feature>
<dbReference type="PROSITE" id="PS51186">
    <property type="entry name" value="GNAT"/>
    <property type="match status" value="1"/>
</dbReference>